<accession>A0A4R3MME8</accession>
<name>A0A4R3MME8_9FIRM</name>
<evidence type="ECO:0000313" key="5">
    <source>
        <dbReference type="EMBL" id="TCT16115.1"/>
    </source>
</evidence>
<dbReference type="Proteomes" id="UP000294902">
    <property type="component" value="Unassembled WGS sequence"/>
</dbReference>
<comment type="caution">
    <text evidence="5">The sequence shown here is derived from an EMBL/GenBank/DDBJ whole genome shotgun (WGS) entry which is preliminary data.</text>
</comment>
<dbReference type="RefSeq" id="WP_132250254.1">
    <property type="nucleotide sequence ID" value="NZ_SMAL01000002.1"/>
</dbReference>
<dbReference type="EC" id="4.1.1.31" evidence="4"/>
<sequence>MRKFPSSMVTQHPDNADKYIPIQQEPEEAIQGLITQNDGGLGIEEIMIDFEGKLTPYHQTSQITLGLINKGIIPGKDVCITPRIPNAKKEPVFRQLMSIMSLIETNVLAYKHTSVQPIVETIVPMVETGEEIVQLQERINSVIELGNKNYDIKFPLNSIKVIPLIETVPALVNVEAILDEYFKGSLDQGHKVEDMRMMFARSDSAMSYGMVSAVLSLLIAIKKTHQWGRKNNVNVGPILGCGSLPFRGHFTNENIENMYKTYSGIKTFTIQSGLRYDHGEDKTKLAVNNLKENISKSEERNFTEEDMLLMQEFIGIFTKYYIGTFIKVIETIEKIAIFMPKNRDRLAAIKTGLDYVREVADMNEIASMVKDPQLKEELLNINTDIHCAVPRAISFTASMYTMGIPPEFIGVGRGLKELKEKFGQEGIDKLIEFYPSLKNDLVFASQYVNINVSKRVVSEEARLEYEEDYNLACDILKINNEIDEDNDFYHTLLKSTRPIILHLIGKDQDIFNDIEEEKKILNEWIVKMGKIRGSLG</sequence>
<dbReference type="InterPro" id="IPR015813">
    <property type="entry name" value="Pyrv/PenolPyrv_kinase-like_dom"/>
</dbReference>
<dbReference type="EMBL" id="SMAL01000002">
    <property type="protein sequence ID" value="TCT16115.1"/>
    <property type="molecule type" value="Genomic_DNA"/>
</dbReference>
<evidence type="ECO:0000256" key="3">
    <source>
        <dbReference type="ARBA" id="ARBA00023300"/>
    </source>
</evidence>
<proteinExistence type="predicted"/>
<dbReference type="GO" id="GO:0015977">
    <property type="term" value="P:carbon fixation"/>
    <property type="evidence" value="ECO:0007669"/>
    <property type="project" value="UniProtKB-KW"/>
</dbReference>
<dbReference type="SUPFAM" id="SSF51621">
    <property type="entry name" value="Phosphoenolpyruvate/pyruvate domain"/>
    <property type="match status" value="1"/>
</dbReference>
<dbReference type="AlphaFoldDB" id="A0A4R3MME8"/>
<evidence type="ECO:0000256" key="2">
    <source>
        <dbReference type="ARBA" id="ARBA00023239"/>
    </source>
</evidence>
<dbReference type="GO" id="GO:0006099">
    <property type="term" value="P:tricarboxylic acid cycle"/>
    <property type="evidence" value="ECO:0007669"/>
    <property type="project" value="InterPro"/>
</dbReference>
<dbReference type="PIRSF" id="PIRSF006677">
    <property type="entry name" value="UCP006677"/>
    <property type="match status" value="1"/>
</dbReference>
<dbReference type="OrthoDB" id="5487470at2"/>
<protein>
    <recommendedName>
        <fullName evidence="4">Phosphoenolpyruvate carboxylase</fullName>
        <ecNumber evidence="4">4.1.1.31</ecNumber>
    </recommendedName>
</protein>
<keyword evidence="2" id="KW-0456">Lyase</keyword>
<evidence type="ECO:0000313" key="6">
    <source>
        <dbReference type="Proteomes" id="UP000294902"/>
    </source>
</evidence>
<organism evidence="5 6">
    <name type="scientific">Natranaerovirga pectinivora</name>
    <dbReference type="NCBI Taxonomy" id="682400"/>
    <lineage>
        <taxon>Bacteria</taxon>
        <taxon>Bacillati</taxon>
        <taxon>Bacillota</taxon>
        <taxon>Clostridia</taxon>
        <taxon>Lachnospirales</taxon>
        <taxon>Natranaerovirgaceae</taxon>
        <taxon>Natranaerovirga</taxon>
    </lineage>
</organism>
<keyword evidence="6" id="KW-1185">Reference proteome</keyword>
<keyword evidence="1" id="KW-0460">Magnesium</keyword>
<evidence type="ECO:0000256" key="4">
    <source>
        <dbReference type="NCBIfam" id="TIGR02751"/>
    </source>
</evidence>
<reference evidence="5 6" key="1">
    <citation type="submission" date="2019-03" db="EMBL/GenBank/DDBJ databases">
        <title>Genomic Encyclopedia of Type Strains, Phase IV (KMG-IV): sequencing the most valuable type-strain genomes for metagenomic binning, comparative biology and taxonomic classification.</title>
        <authorList>
            <person name="Goeker M."/>
        </authorList>
    </citation>
    <scope>NUCLEOTIDE SEQUENCE [LARGE SCALE GENOMIC DNA]</scope>
    <source>
        <strain evidence="5 6">DSM 24629</strain>
    </source>
</reference>
<keyword evidence="5" id="KW-0670">Pyruvate</keyword>
<dbReference type="GO" id="GO:0008964">
    <property type="term" value="F:phosphoenolpyruvate carboxylase activity"/>
    <property type="evidence" value="ECO:0007669"/>
    <property type="project" value="UniProtKB-UniRule"/>
</dbReference>
<dbReference type="Pfam" id="PF14010">
    <property type="entry name" value="PEPcase_2"/>
    <property type="match status" value="1"/>
</dbReference>
<keyword evidence="3" id="KW-0120">Carbon dioxide fixation</keyword>
<evidence type="ECO:0000256" key="1">
    <source>
        <dbReference type="ARBA" id="ARBA00022842"/>
    </source>
</evidence>
<gene>
    <name evidence="5" type="ORF">EDC18_102131</name>
</gene>
<dbReference type="InterPro" id="IPR007566">
    <property type="entry name" value="PEP_COase_arc-type"/>
</dbReference>
<dbReference type="NCBIfam" id="TIGR02751">
    <property type="entry name" value="PEPCase_arch"/>
    <property type="match status" value="1"/>
</dbReference>